<keyword evidence="1" id="KW-1133">Transmembrane helix</keyword>
<dbReference type="SMR" id="A2G029"/>
<dbReference type="SUPFAM" id="SSF54236">
    <property type="entry name" value="Ubiquitin-like"/>
    <property type="match status" value="1"/>
</dbReference>
<protein>
    <recommendedName>
        <fullName evidence="2">Ubiquitin-like domain-containing protein</fullName>
    </recommendedName>
</protein>
<name>A2G029_TRIV3</name>
<keyword evidence="1" id="KW-0472">Membrane</keyword>
<dbReference type="InParanoid" id="A2G029"/>
<dbReference type="RefSeq" id="XP_001302431.1">
    <property type="nucleotide sequence ID" value="XM_001302430.1"/>
</dbReference>
<dbReference type="EMBL" id="DS114195">
    <property type="protein sequence ID" value="EAX89501.1"/>
    <property type="molecule type" value="Genomic_DNA"/>
</dbReference>
<evidence type="ECO:0000259" key="2">
    <source>
        <dbReference type="PROSITE" id="PS50053"/>
    </source>
</evidence>
<dbReference type="Pfam" id="PF13373">
    <property type="entry name" value="Dsc3_C"/>
    <property type="match status" value="1"/>
</dbReference>
<feature type="domain" description="Ubiquitin-like" evidence="2">
    <location>
        <begin position="13"/>
        <end position="87"/>
    </location>
</feature>
<dbReference type="GO" id="GO:0044695">
    <property type="term" value="C:Dsc E3 ubiquitin ligase complex"/>
    <property type="evidence" value="ECO:0007669"/>
    <property type="project" value="InterPro"/>
</dbReference>
<accession>A2G029</accession>
<dbReference type="VEuPathDB" id="TrichDB:TVAGG3_0081340"/>
<dbReference type="OrthoDB" id="2556122at2759"/>
<dbReference type="InterPro" id="IPR029071">
    <property type="entry name" value="Ubiquitin-like_domsf"/>
</dbReference>
<reference evidence="3" key="2">
    <citation type="journal article" date="2007" name="Science">
        <title>Draft genome sequence of the sexually transmitted pathogen Trichomonas vaginalis.</title>
        <authorList>
            <person name="Carlton J.M."/>
            <person name="Hirt R.P."/>
            <person name="Silva J.C."/>
            <person name="Delcher A.L."/>
            <person name="Schatz M."/>
            <person name="Zhao Q."/>
            <person name="Wortman J.R."/>
            <person name="Bidwell S.L."/>
            <person name="Alsmark U.C.M."/>
            <person name="Besteiro S."/>
            <person name="Sicheritz-Ponten T."/>
            <person name="Noel C.J."/>
            <person name="Dacks J.B."/>
            <person name="Foster P.G."/>
            <person name="Simillion C."/>
            <person name="Van de Peer Y."/>
            <person name="Miranda-Saavedra D."/>
            <person name="Barton G.J."/>
            <person name="Westrop G.D."/>
            <person name="Mueller S."/>
            <person name="Dessi D."/>
            <person name="Fiori P.L."/>
            <person name="Ren Q."/>
            <person name="Paulsen I."/>
            <person name="Zhang H."/>
            <person name="Bastida-Corcuera F.D."/>
            <person name="Simoes-Barbosa A."/>
            <person name="Brown M.T."/>
            <person name="Hayes R.D."/>
            <person name="Mukherjee M."/>
            <person name="Okumura C.Y."/>
            <person name="Schneider R."/>
            <person name="Smith A.J."/>
            <person name="Vanacova S."/>
            <person name="Villalvazo M."/>
            <person name="Haas B.J."/>
            <person name="Pertea M."/>
            <person name="Feldblyum T.V."/>
            <person name="Utterback T.R."/>
            <person name="Shu C.L."/>
            <person name="Osoegawa K."/>
            <person name="de Jong P.J."/>
            <person name="Hrdy I."/>
            <person name="Horvathova L."/>
            <person name="Zubacova Z."/>
            <person name="Dolezal P."/>
            <person name="Malik S.B."/>
            <person name="Logsdon J.M. Jr."/>
            <person name="Henze K."/>
            <person name="Gupta A."/>
            <person name="Wang C.C."/>
            <person name="Dunne R.L."/>
            <person name="Upcroft J.A."/>
            <person name="Upcroft P."/>
            <person name="White O."/>
            <person name="Salzberg S.L."/>
            <person name="Tang P."/>
            <person name="Chiu C.-H."/>
            <person name="Lee Y.-S."/>
            <person name="Embley T.M."/>
            <person name="Coombs G.H."/>
            <person name="Mottram J.C."/>
            <person name="Tachezy J."/>
            <person name="Fraser-Liggett C.M."/>
            <person name="Johnson P.J."/>
        </authorList>
    </citation>
    <scope>NUCLEOTIDE SEQUENCE [LARGE SCALE GENOMIC DNA]</scope>
    <source>
        <strain evidence="3">G3</strain>
    </source>
</reference>
<dbReference type="CDD" id="cd17039">
    <property type="entry name" value="Ubl_ubiquitin_like"/>
    <property type="match status" value="1"/>
</dbReference>
<keyword evidence="4" id="KW-1185">Reference proteome</keyword>
<evidence type="ECO:0000313" key="3">
    <source>
        <dbReference type="EMBL" id="EAX89501.1"/>
    </source>
</evidence>
<dbReference type="KEGG" id="tva:4747172"/>
<dbReference type="InterPro" id="IPR025390">
    <property type="entry name" value="Dsc3_C"/>
</dbReference>
<gene>
    <name evidence="3" type="ORF">TVAG_324800</name>
</gene>
<dbReference type="InterPro" id="IPR000626">
    <property type="entry name" value="Ubiquitin-like_dom"/>
</dbReference>
<evidence type="ECO:0000313" key="4">
    <source>
        <dbReference type="Proteomes" id="UP000001542"/>
    </source>
</evidence>
<keyword evidence="1" id="KW-0812">Transmembrane</keyword>
<dbReference type="PANTHER" id="PTHR28049">
    <property type="entry name" value="TRANSMEMBRANE PROTEIN YOR223W"/>
    <property type="match status" value="1"/>
</dbReference>
<evidence type="ECO:0000256" key="1">
    <source>
        <dbReference type="SAM" id="Phobius"/>
    </source>
</evidence>
<dbReference type="Gene3D" id="3.10.20.90">
    <property type="entry name" value="Phosphatidylinositol 3-kinase Catalytic Subunit, Chain A, domain 1"/>
    <property type="match status" value="1"/>
</dbReference>
<feature type="transmembrane region" description="Helical" evidence="1">
    <location>
        <begin position="175"/>
        <end position="195"/>
    </location>
</feature>
<dbReference type="AlphaFoldDB" id="A2G029"/>
<dbReference type="PROSITE" id="PS50053">
    <property type="entry name" value="UBIQUITIN_2"/>
    <property type="match status" value="1"/>
</dbReference>
<proteinExistence type="predicted"/>
<dbReference type="Proteomes" id="UP000001542">
    <property type="component" value="Unassembled WGS sequence"/>
</dbReference>
<dbReference type="VEuPathDB" id="TrichDB:TVAG_324800"/>
<sequence>MDENKNSDWSFGIDFKIQFSDGELVDMHFNSSDTVESILKYIQNLPNRLPKENQEIILVFAGKKLDLNEKISNINLFEGATFNVFYKYKKCDTPNFVELRGFNRLARMGYTSSDIISFRNQFYKIHQKPETEEEQLDIEDDWLPALIVANGMHLDQEENLNNVDQENRNITVTQFMPFLVYFYLIIIGVATLFFIS</sequence>
<dbReference type="PANTHER" id="PTHR28049:SF1">
    <property type="entry name" value="DSC E3 UBIQUITIN LIGASE COMPLEX SUBUNIT 3"/>
    <property type="match status" value="1"/>
</dbReference>
<reference evidence="3" key="1">
    <citation type="submission" date="2006-10" db="EMBL/GenBank/DDBJ databases">
        <authorList>
            <person name="Amadeo P."/>
            <person name="Zhao Q."/>
            <person name="Wortman J."/>
            <person name="Fraser-Liggett C."/>
            <person name="Carlton J."/>
        </authorList>
    </citation>
    <scope>NUCLEOTIDE SEQUENCE</scope>
    <source>
        <strain evidence="3">G3</strain>
    </source>
</reference>
<dbReference type="InterPro" id="IPR045226">
    <property type="entry name" value="Dsc3"/>
</dbReference>
<organism evidence="3 4">
    <name type="scientific">Trichomonas vaginalis (strain ATCC PRA-98 / G3)</name>
    <dbReference type="NCBI Taxonomy" id="412133"/>
    <lineage>
        <taxon>Eukaryota</taxon>
        <taxon>Metamonada</taxon>
        <taxon>Parabasalia</taxon>
        <taxon>Trichomonadida</taxon>
        <taxon>Trichomonadidae</taxon>
        <taxon>Trichomonas</taxon>
    </lineage>
</organism>